<organism evidence="10 11">
    <name type="scientific">Kingdonia uniflora</name>
    <dbReference type="NCBI Taxonomy" id="39325"/>
    <lineage>
        <taxon>Eukaryota</taxon>
        <taxon>Viridiplantae</taxon>
        <taxon>Streptophyta</taxon>
        <taxon>Embryophyta</taxon>
        <taxon>Tracheophyta</taxon>
        <taxon>Spermatophyta</taxon>
        <taxon>Magnoliopsida</taxon>
        <taxon>Ranunculales</taxon>
        <taxon>Circaeasteraceae</taxon>
        <taxon>Kingdonia</taxon>
    </lineage>
</organism>
<evidence type="ECO:0000313" key="11">
    <source>
        <dbReference type="Proteomes" id="UP000541444"/>
    </source>
</evidence>
<keyword evidence="3 7" id="KW-0479">Metal-binding</keyword>
<evidence type="ECO:0000256" key="5">
    <source>
        <dbReference type="ARBA" id="ARBA00022833"/>
    </source>
</evidence>
<evidence type="ECO:0000256" key="8">
    <source>
        <dbReference type="SAM" id="MobiDB-lite"/>
    </source>
</evidence>
<keyword evidence="7" id="KW-0560">Oxidoreductase</keyword>
<dbReference type="InterPro" id="IPR001128">
    <property type="entry name" value="Cyt_P450"/>
</dbReference>
<dbReference type="GO" id="GO:0040029">
    <property type="term" value="P:epigenetic regulation of gene expression"/>
    <property type="evidence" value="ECO:0007669"/>
    <property type="project" value="InterPro"/>
</dbReference>
<keyword evidence="6" id="KW-0539">Nucleus</keyword>
<evidence type="ECO:0000256" key="6">
    <source>
        <dbReference type="ARBA" id="ARBA00023242"/>
    </source>
</evidence>
<comment type="subcellular location">
    <subcellularLocation>
        <location evidence="1">Nucleus</location>
    </subcellularLocation>
</comment>
<reference evidence="10 11" key="1">
    <citation type="journal article" date="2020" name="IScience">
        <title>Genome Sequencing of the Endangered Kingdonia uniflora (Circaeasteraceae, Ranunculales) Reveals Potential Mechanisms of Evolutionary Specialization.</title>
        <authorList>
            <person name="Sun Y."/>
            <person name="Deng T."/>
            <person name="Zhang A."/>
            <person name="Moore M.J."/>
            <person name="Landis J.B."/>
            <person name="Lin N."/>
            <person name="Zhang H."/>
            <person name="Zhang X."/>
            <person name="Huang J."/>
            <person name="Zhang X."/>
            <person name="Sun H."/>
            <person name="Wang H."/>
        </authorList>
    </citation>
    <scope>NUCLEOTIDE SEQUENCE [LARGE SCALE GENOMIC DNA]</scope>
    <source>
        <strain evidence="10">TB1705</strain>
        <tissue evidence="10">Leaf</tissue>
    </source>
</reference>
<dbReference type="PANTHER" id="PTHR46286:SF2">
    <property type="entry name" value="VIN3-LIKE PROTEIN 2"/>
    <property type="match status" value="1"/>
</dbReference>
<gene>
    <name evidence="10" type="ORF">GIB67_034085</name>
</gene>
<dbReference type="EMBL" id="JACGCM010001747">
    <property type="protein sequence ID" value="KAF6150386.1"/>
    <property type="molecule type" value="Genomic_DNA"/>
</dbReference>
<accession>A0A7J7M691</accession>
<keyword evidence="11" id="KW-1185">Reference proteome</keyword>
<keyword evidence="5" id="KW-0862">Zinc</keyword>
<keyword evidence="7" id="KW-0503">Monooxygenase</keyword>
<dbReference type="AlphaFoldDB" id="A0A7J7M691"/>
<evidence type="ECO:0000256" key="4">
    <source>
        <dbReference type="ARBA" id="ARBA00022771"/>
    </source>
</evidence>
<dbReference type="Proteomes" id="UP000541444">
    <property type="component" value="Unassembled WGS sequence"/>
</dbReference>
<dbReference type="InterPro" id="IPR032881">
    <property type="entry name" value="Oberon-like_PHD"/>
</dbReference>
<name>A0A7J7M691_9MAGN</name>
<dbReference type="PANTHER" id="PTHR46286">
    <property type="entry name" value="VIN3-LIKE PROTEIN 2-RELATED"/>
    <property type="match status" value="1"/>
</dbReference>
<dbReference type="InterPro" id="IPR002397">
    <property type="entry name" value="Cyt_P450_B"/>
</dbReference>
<evidence type="ECO:0000256" key="7">
    <source>
        <dbReference type="RuleBase" id="RU000461"/>
    </source>
</evidence>
<protein>
    <recommendedName>
        <fullName evidence="9">Oberon-like PHD finger domain-containing protein</fullName>
    </recommendedName>
</protein>
<dbReference type="OrthoDB" id="600557at2759"/>
<dbReference type="InterPro" id="IPR017972">
    <property type="entry name" value="Cyt_P450_CS"/>
</dbReference>
<evidence type="ECO:0000313" key="10">
    <source>
        <dbReference type="EMBL" id="KAF6150386.1"/>
    </source>
</evidence>
<dbReference type="GO" id="GO:0020037">
    <property type="term" value="F:heme binding"/>
    <property type="evidence" value="ECO:0007669"/>
    <property type="project" value="InterPro"/>
</dbReference>
<dbReference type="Pfam" id="PF00067">
    <property type="entry name" value="p450"/>
    <property type="match status" value="1"/>
</dbReference>
<evidence type="ECO:0000256" key="2">
    <source>
        <dbReference type="ARBA" id="ARBA00010617"/>
    </source>
</evidence>
<dbReference type="SUPFAM" id="SSF48264">
    <property type="entry name" value="Cytochrome P450"/>
    <property type="match status" value="1"/>
</dbReference>
<sequence>MYTGMIEHLLSVISEKKSRKQVLEADPEGKPTYPNNHTTVKKQRKTYTPSRLPIATNGDLNTKYCEKSACRATLYREEAFCKRCSCCICYKYDDNNDPSLWLVCSSETPCEIDSCRMSYHIECALKDKRADIAKETHQGGLDGSYNCISCRKVNDLLGCWRKQLMMVKDTHRVDTLCYRVSLSQKLLLGTKKYQKLIEIVDIAAKKLQTEVGPGKLNFQRREAVEDVELEGFLIPKGWKVLPLFRAIHHSEEIYPEDEKFNPSCFEAQPRPNTYLPFGIGGHSCLGSELARLEMLVLHLTNDYRWEVVGEDQKG</sequence>
<dbReference type="InterPro" id="IPR044514">
    <property type="entry name" value="VIN3-like"/>
</dbReference>
<dbReference type="GO" id="GO:0008270">
    <property type="term" value="F:zinc ion binding"/>
    <property type="evidence" value="ECO:0007669"/>
    <property type="project" value="UniProtKB-KW"/>
</dbReference>
<dbReference type="InterPro" id="IPR036396">
    <property type="entry name" value="Cyt_P450_sf"/>
</dbReference>
<keyword evidence="4" id="KW-0863">Zinc-finger</keyword>
<evidence type="ECO:0000259" key="9">
    <source>
        <dbReference type="Pfam" id="PF07227"/>
    </source>
</evidence>
<keyword evidence="7" id="KW-0408">Iron</keyword>
<dbReference type="PRINTS" id="PR00359">
    <property type="entry name" value="BP450"/>
</dbReference>
<dbReference type="PROSITE" id="PS00086">
    <property type="entry name" value="CYTOCHROME_P450"/>
    <property type="match status" value="1"/>
</dbReference>
<dbReference type="GO" id="GO:0016705">
    <property type="term" value="F:oxidoreductase activity, acting on paired donors, with incorporation or reduction of molecular oxygen"/>
    <property type="evidence" value="ECO:0007669"/>
    <property type="project" value="InterPro"/>
</dbReference>
<dbReference type="GO" id="GO:0005634">
    <property type="term" value="C:nucleus"/>
    <property type="evidence" value="ECO:0007669"/>
    <property type="project" value="UniProtKB-SubCell"/>
</dbReference>
<evidence type="ECO:0000256" key="1">
    <source>
        <dbReference type="ARBA" id="ARBA00004123"/>
    </source>
</evidence>
<keyword evidence="7" id="KW-0349">Heme</keyword>
<dbReference type="GO" id="GO:0010048">
    <property type="term" value="P:vernalization response"/>
    <property type="evidence" value="ECO:0007669"/>
    <property type="project" value="InterPro"/>
</dbReference>
<dbReference type="GO" id="GO:0005506">
    <property type="term" value="F:iron ion binding"/>
    <property type="evidence" value="ECO:0007669"/>
    <property type="project" value="InterPro"/>
</dbReference>
<feature type="region of interest" description="Disordered" evidence="8">
    <location>
        <begin position="23"/>
        <end position="47"/>
    </location>
</feature>
<evidence type="ECO:0000256" key="3">
    <source>
        <dbReference type="ARBA" id="ARBA00022723"/>
    </source>
</evidence>
<dbReference type="Pfam" id="PF07227">
    <property type="entry name" value="PHD_Oberon"/>
    <property type="match status" value="1"/>
</dbReference>
<proteinExistence type="inferred from homology"/>
<feature type="domain" description="Oberon-like PHD finger" evidence="9">
    <location>
        <begin position="70"/>
        <end position="185"/>
    </location>
</feature>
<dbReference type="GO" id="GO:0004497">
    <property type="term" value="F:monooxygenase activity"/>
    <property type="evidence" value="ECO:0007669"/>
    <property type="project" value="UniProtKB-KW"/>
</dbReference>
<dbReference type="GO" id="GO:0044550">
    <property type="term" value="P:secondary metabolite biosynthetic process"/>
    <property type="evidence" value="ECO:0007669"/>
    <property type="project" value="UniProtKB-ARBA"/>
</dbReference>
<dbReference type="Gene3D" id="1.10.630.10">
    <property type="entry name" value="Cytochrome P450"/>
    <property type="match status" value="1"/>
</dbReference>
<comment type="caution">
    <text evidence="10">The sequence shown here is derived from an EMBL/GenBank/DDBJ whole genome shotgun (WGS) entry which is preliminary data.</text>
</comment>
<comment type="similarity">
    <text evidence="2 7">Belongs to the cytochrome P450 family.</text>
</comment>